<evidence type="ECO:0000313" key="4">
    <source>
        <dbReference type="EMBL" id="KRL01096.1"/>
    </source>
</evidence>
<proteinExistence type="inferred from homology"/>
<dbReference type="PANTHER" id="PTHR10204:SF34">
    <property type="entry name" value="NAD(P)H DEHYDROGENASE [QUINONE] 1 ISOFORM 1"/>
    <property type="match status" value="1"/>
</dbReference>
<comment type="similarity">
    <text evidence="1">Belongs to the NAD(P)H dehydrogenase (quinone) family.</text>
</comment>
<dbReference type="Gene3D" id="3.40.50.360">
    <property type="match status" value="1"/>
</dbReference>
<dbReference type="InterPro" id="IPR051545">
    <property type="entry name" value="NAD(P)H_dehydrogenase_qn"/>
</dbReference>
<evidence type="ECO:0000256" key="1">
    <source>
        <dbReference type="ARBA" id="ARBA00006252"/>
    </source>
</evidence>
<evidence type="ECO:0000256" key="2">
    <source>
        <dbReference type="ARBA" id="ARBA00023002"/>
    </source>
</evidence>
<keyword evidence="5" id="KW-1185">Reference proteome</keyword>
<keyword evidence="2" id="KW-0560">Oxidoreductase</keyword>
<reference evidence="4 5" key="1">
    <citation type="journal article" date="2015" name="Genome Announc.">
        <title>Expanding the biotechnology potential of lactobacilli through comparative genomics of 213 strains and associated genera.</title>
        <authorList>
            <person name="Sun Z."/>
            <person name="Harris H.M."/>
            <person name="McCann A."/>
            <person name="Guo C."/>
            <person name="Argimon S."/>
            <person name="Zhang W."/>
            <person name="Yang X."/>
            <person name="Jeffery I.B."/>
            <person name="Cooney J.C."/>
            <person name="Kagawa T.F."/>
            <person name="Liu W."/>
            <person name="Song Y."/>
            <person name="Salvetti E."/>
            <person name="Wrobel A."/>
            <person name="Rasinkangas P."/>
            <person name="Parkhill J."/>
            <person name="Rea M.C."/>
            <person name="O'Sullivan O."/>
            <person name="Ritari J."/>
            <person name="Douillard F.P."/>
            <person name="Paul Ross R."/>
            <person name="Yang R."/>
            <person name="Briner A.E."/>
            <person name="Felis G.E."/>
            <person name="de Vos W.M."/>
            <person name="Barrangou R."/>
            <person name="Klaenhammer T.R."/>
            <person name="Caufield P.W."/>
            <person name="Cui Y."/>
            <person name="Zhang H."/>
            <person name="O'Toole P.W."/>
        </authorList>
    </citation>
    <scope>NUCLEOTIDE SEQUENCE [LARGE SCALE GENOMIC DNA]</scope>
    <source>
        <strain evidence="4 5">DSM 19910</strain>
    </source>
</reference>
<comment type="caution">
    <text evidence="4">The sequence shown here is derived from an EMBL/GenBank/DDBJ whole genome shotgun (WGS) entry which is preliminary data.</text>
</comment>
<dbReference type="STRING" id="1423731.FC81_GL001235"/>
<evidence type="ECO:0000259" key="3">
    <source>
        <dbReference type="Pfam" id="PF02525"/>
    </source>
</evidence>
<dbReference type="SUPFAM" id="SSF52218">
    <property type="entry name" value="Flavoproteins"/>
    <property type="match status" value="1"/>
</dbReference>
<dbReference type="Proteomes" id="UP000051621">
    <property type="component" value="Unassembled WGS sequence"/>
</dbReference>
<dbReference type="InterPro" id="IPR003680">
    <property type="entry name" value="Flavodoxin_fold"/>
</dbReference>
<feature type="domain" description="Flavodoxin-like fold" evidence="3">
    <location>
        <begin position="6"/>
        <end position="144"/>
    </location>
</feature>
<gene>
    <name evidence="4" type="ORF">FC81_GL001235</name>
</gene>
<sequence>MPFYTEAELALFNTGKTLDPLVLRYQEMLKEADQLIFITPIWWNDLPGMLKGFIDKVMKKRFAYLPTKTGIAGQLTNIKKAYVFTTSTSPTWYLKFFCGNSINRTFVKTTLKQLGIKNTVWHNLGGIDSKSPTQLQTYLATISKLI</sequence>
<name>A0A0R1MCI1_9LACO</name>
<dbReference type="Pfam" id="PF02525">
    <property type="entry name" value="Flavodoxin_2"/>
    <property type="match status" value="1"/>
</dbReference>
<dbReference type="EMBL" id="AZEF01000027">
    <property type="protein sequence ID" value="KRL01096.1"/>
    <property type="molecule type" value="Genomic_DNA"/>
</dbReference>
<accession>A0A0R1MCI1</accession>
<dbReference type="PATRIC" id="fig|1423731.3.peg.1268"/>
<protein>
    <submittedName>
        <fullName evidence="4">YdeQ (NAD(P)H dehydrogenase) (Quinone)</fullName>
    </submittedName>
</protein>
<organism evidence="4 5">
    <name type="scientific">Liquorilactobacillus capillatus DSM 19910</name>
    <dbReference type="NCBI Taxonomy" id="1423731"/>
    <lineage>
        <taxon>Bacteria</taxon>
        <taxon>Bacillati</taxon>
        <taxon>Bacillota</taxon>
        <taxon>Bacilli</taxon>
        <taxon>Lactobacillales</taxon>
        <taxon>Lactobacillaceae</taxon>
        <taxon>Liquorilactobacillus</taxon>
    </lineage>
</organism>
<dbReference type="PANTHER" id="PTHR10204">
    <property type="entry name" value="NAD P H OXIDOREDUCTASE-RELATED"/>
    <property type="match status" value="1"/>
</dbReference>
<dbReference type="InterPro" id="IPR029039">
    <property type="entry name" value="Flavoprotein-like_sf"/>
</dbReference>
<dbReference type="GO" id="GO:0003955">
    <property type="term" value="F:NAD(P)H dehydrogenase (quinone) activity"/>
    <property type="evidence" value="ECO:0007669"/>
    <property type="project" value="TreeGrafter"/>
</dbReference>
<dbReference type="AlphaFoldDB" id="A0A0R1MCI1"/>
<evidence type="ECO:0000313" key="5">
    <source>
        <dbReference type="Proteomes" id="UP000051621"/>
    </source>
</evidence>
<dbReference type="GO" id="GO:0005829">
    <property type="term" value="C:cytosol"/>
    <property type="evidence" value="ECO:0007669"/>
    <property type="project" value="TreeGrafter"/>
</dbReference>